<reference evidence="3" key="1">
    <citation type="submission" date="2018-02" db="EMBL/GenBank/DDBJ databases">
        <authorList>
            <person name="Moore K."/>
            <person name="Momper L."/>
        </authorList>
    </citation>
    <scope>NUCLEOTIDE SEQUENCE [LARGE SCALE GENOMIC DNA]</scope>
    <source>
        <strain evidence="3">ULC18</strain>
    </source>
</reference>
<evidence type="ECO:0008006" key="4">
    <source>
        <dbReference type="Google" id="ProtNLM"/>
    </source>
</evidence>
<gene>
    <name evidence="2" type="ORF">C7B82_30115</name>
</gene>
<accession>A0A2T1DTG5</accession>
<dbReference type="Pfam" id="PF11832">
    <property type="entry name" value="DUF3352"/>
    <property type="match status" value="1"/>
</dbReference>
<feature type="compositionally biased region" description="Polar residues" evidence="1">
    <location>
        <begin position="208"/>
        <end position="221"/>
    </location>
</feature>
<feature type="region of interest" description="Disordered" evidence="1">
    <location>
        <begin position="197"/>
        <end position="221"/>
    </location>
</feature>
<evidence type="ECO:0000256" key="1">
    <source>
        <dbReference type="SAM" id="MobiDB-lite"/>
    </source>
</evidence>
<dbReference type="RefSeq" id="WP_106260942.1">
    <property type="nucleotide sequence ID" value="NZ_CAWNSW010000143.1"/>
</dbReference>
<dbReference type="Proteomes" id="UP000239576">
    <property type="component" value="Unassembled WGS sequence"/>
</dbReference>
<dbReference type="EMBL" id="PVWK01000159">
    <property type="protein sequence ID" value="PSB23787.1"/>
    <property type="molecule type" value="Genomic_DNA"/>
</dbReference>
<dbReference type="OrthoDB" id="451203at2"/>
<dbReference type="InterPro" id="IPR021787">
    <property type="entry name" value="DUF3352"/>
</dbReference>
<organism evidence="2 3">
    <name type="scientific">Stenomitos frigidus ULC18</name>
    <dbReference type="NCBI Taxonomy" id="2107698"/>
    <lineage>
        <taxon>Bacteria</taxon>
        <taxon>Bacillati</taxon>
        <taxon>Cyanobacteriota</taxon>
        <taxon>Cyanophyceae</taxon>
        <taxon>Leptolyngbyales</taxon>
        <taxon>Leptolyngbyaceae</taxon>
        <taxon>Stenomitos</taxon>
    </lineage>
</organism>
<keyword evidence="3" id="KW-1185">Reference proteome</keyword>
<reference evidence="2 3" key="2">
    <citation type="submission" date="2018-03" db="EMBL/GenBank/DDBJ databases">
        <title>The ancient ancestry and fast evolution of plastids.</title>
        <authorList>
            <person name="Moore K.R."/>
            <person name="Magnabosco C."/>
            <person name="Momper L."/>
            <person name="Gold D.A."/>
            <person name="Bosak T."/>
            <person name="Fournier G.P."/>
        </authorList>
    </citation>
    <scope>NUCLEOTIDE SEQUENCE [LARGE SCALE GENOMIC DNA]</scope>
    <source>
        <strain evidence="2 3">ULC18</strain>
    </source>
</reference>
<evidence type="ECO:0000313" key="3">
    <source>
        <dbReference type="Proteomes" id="UP000239576"/>
    </source>
</evidence>
<feature type="region of interest" description="Disordered" evidence="1">
    <location>
        <begin position="238"/>
        <end position="269"/>
    </location>
</feature>
<evidence type="ECO:0000313" key="2">
    <source>
        <dbReference type="EMBL" id="PSB23787.1"/>
    </source>
</evidence>
<name>A0A2T1DTG5_9CYAN</name>
<feature type="compositionally biased region" description="Pro residues" evidence="1">
    <location>
        <begin position="245"/>
        <end position="268"/>
    </location>
</feature>
<comment type="caution">
    <text evidence="2">The sequence shown here is derived from an EMBL/GenBank/DDBJ whole genome shotgun (WGS) entry which is preliminary data.</text>
</comment>
<protein>
    <recommendedName>
        <fullName evidence="4">DUF3352 domain-containing protein</fullName>
    </recommendedName>
</protein>
<proteinExistence type="predicted"/>
<sequence length="670" mass="72833">MGLRQSAWAQSPLAQAMLRAAVSVFFTVNEWLEEKALLRYVSVSFLVAVAMMPGCAIARAASVLQPPAVTTVLPDNTPGLVLVKATPAAWAEVDRFNPLPAALRPPLTVPFLPAAIDFTQDIQPWLGDEVALALVPTAGSIAGSVLQTLDASGVLLAPIKDRDRFNSFLTKLKATRGEPQIEREYKGVIMLQWSAPTEEKPSTPAAPASTTQRQVPRSLPRQTLSFLPQSTVLQNKAVKPKPELIVPPPIAPPESEPSDPTPLEPPAPKGLAIALLPGAIAVAAQVHTLEDLIDARSERPPLAQNPLFQRTWQQPQTERSLLVSYGEVAAIAKFALTIAKATPEATLSLFGLPSLFDESRLTALTKLYNTVDSRMWLEPDGIHSQANFYYTTPQPDLATRVVPDANQLLSRLPAATYLSANSRNFKQQWQRAIAAQTDVTSQLAIASFRNAVRIGTGLDLEKDIFSLMDGEYALFFFPATGGLLNYFHPKLNLGVGLMLQTSDRAAAEAVLKKLDQAAKKDSKGEMTIASRRLKGQPIISWEGKEKGKVLSILARTWVDNNTLVITTGAEPLAALTPKPYLPLHRNYTFQTAIASFPTPNEGYLYVNMGATLAFFYNLILPSVPSAEKPFVQEFQRLAGTIRSVSTTNSTTADAQRVDSLWVLAPAKQPK</sequence>
<dbReference type="AlphaFoldDB" id="A0A2T1DTG5"/>